<comment type="caution">
    <text evidence="2">The sequence shown here is derived from an EMBL/GenBank/DDBJ whole genome shotgun (WGS) entry which is preliminary data.</text>
</comment>
<dbReference type="Gene3D" id="3.40.50.150">
    <property type="entry name" value="Vaccinia Virus protein VP39"/>
    <property type="match status" value="1"/>
</dbReference>
<dbReference type="Proteomes" id="UP001430172">
    <property type="component" value="Unassembled WGS sequence"/>
</dbReference>
<dbReference type="InterPro" id="IPR029063">
    <property type="entry name" value="SAM-dependent_MTases_sf"/>
</dbReference>
<accession>A0ABS2CJS6</accession>
<name>A0ABS2CJS6_9MICO</name>
<keyword evidence="1" id="KW-0620">Polyamine biosynthesis</keyword>
<evidence type="ECO:0000313" key="3">
    <source>
        <dbReference type="Proteomes" id="UP001430172"/>
    </source>
</evidence>
<protein>
    <recommendedName>
        <fullName evidence="4">Spermidine synthase</fullName>
    </recommendedName>
</protein>
<dbReference type="SUPFAM" id="SSF53335">
    <property type="entry name" value="S-adenosyl-L-methionine-dependent methyltransferases"/>
    <property type="match status" value="1"/>
</dbReference>
<organism evidence="2 3">
    <name type="scientific">Phycicoccus sonneratiae</name>
    <dbReference type="NCBI Taxonomy" id="2807628"/>
    <lineage>
        <taxon>Bacteria</taxon>
        <taxon>Bacillati</taxon>
        <taxon>Actinomycetota</taxon>
        <taxon>Actinomycetes</taxon>
        <taxon>Micrococcales</taxon>
        <taxon>Intrasporangiaceae</taxon>
        <taxon>Phycicoccus</taxon>
    </lineage>
</organism>
<evidence type="ECO:0008006" key="4">
    <source>
        <dbReference type="Google" id="ProtNLM"/>
    </source>
</evidence>
<reference evidence="2" key="1">
    <citation type="submission" date="2021-02" db="EMBL/GenBank/DDBJ databases">
        <title>Phycicoccus sp. MQZ13P-5T, whole genome shotgun sequence.</title>
        <authorList>
            <person name="Tuo L."/>
        </authorList>
    </citation>
    <scope>NUCLEOTIDE SEQUENCE</scope>
    <source>
        <strain evidence="2">MQZ13P-5</strain>
    </source>
</reference>
<dbReference type="PANTHER" id="PTHR43317:SF3">
    <property type="entry name" value="BLR2883 PROTEIN"/>
    <property type="match status" value="1"/>
</dbReference>
<evidence type="ECO:0000256" key="1">
    <source>
        <dbReference type="ARBA" id="ARBA00023115"/>
    </source>
</evidence>
<evidence type="ECO:0000313" key="2">
    <source>
        <dbReference type="EMBL" id="MBM6400126.1"/>
    </source>
</evidence>
<keyword evidence="3" id="KW-1185">Reference proteome</keyword>
<dbReference type="EMBL" id="JAFDVD010000007">
    <property type="protein sequence ID" value="MBM6400126.1"/>
    <property type="molecule type" value="Genomic_DNA"/>
</dbReference>
<dbReference type="PANTHER" id="PTHR43317">
    <property type="entry name" value="THERMOSPERMINE SYNTHASE ACAULIS5"/>
    <property type="match status" value="1"/>
</dbReference>
<proteinExistence type="predicted"/>
<sequence>MDEPPVTLARADTAHGEVALRRRGDVLELVVDGVFAMDTVDTSTEVVLATEALGRHPAPRRVLVGGLGLGFTTRAVLDDPRVAHVDVAELAGPLVAWARQGLAPELAGLEGPRCALHVADVAAVLAGRAGPPGPWDLVLLDVDNGPDFLVHAGNAALYRSPALATARAALAVGGLLVVWSSHRAPGLLAALRTVAEPGDVVDEVVLTVHREGRDLDYALYSFARAPLPGGG</sequence>
<gene>
    <name evidence="2" type="ORF">JQN70_07000</name>
</gene>
<dbReference type="RefSeq" id="WP_204130591.1">
    <property type="nucleotide sequence ID" value="NZ_JAFDVD010000007.1"/>
</dbReference>